<dbReference type="FunFam" id="3.30.470.20:FF:000026">
    <property type="entry name" value="Carbamoyl-phosphate synthase large chain"/>
    <property type="match status" value="1"/>
</dbReference>
<keyword evidence="12" id="KW-0665">Pyrimidine biosynthesis</keyword>
<evidence type="ECO:0000256" key="12">
    <source>
        <dbReference type="ARBA" id="ARBA00022975"/>
    </source>
</evidence>
<keyword evidence="5 19" id="KW-0436">Ligase</keyword>
<dbReference type="Pfam" id="PF02142">
    <property type="entry name" value="MGS"/>
    <property type="match status" value="1"/>
</dbReference>
<dbReference type="GO" id="GO:0005524">
    <property type="term" value="F:ATP binding"/>
    <property type="evidence" value="ECO:0007669"/>
    <property type="project" value="UniProtKB-UniRule"/>
</dbReference>
<dbReference type="InterPro" id="IPR036897">
    <property type="entry name" value="CarbamoylP_synth_lsu_oligo_sf"/>
</dbReference>
<dbReference type="SMART" id="SM01209">
    <property type="entry name" value="GARS_A"/>
    <property type="match status" value="1"/>
</dbReference>
<dbReference type="GO" id="GO:0004088">
    <property type="term" value="F:carbamoyl-phosphate synthase (glutamine-hydrolyzing) activity"/>
    <property type="evidence" value="ECO:0007669"/>
    <property type="project" value="UniProtKB-EC"/>
</dbReference>
<dbReference type="InterPro" id="IPR036914">
    <property type="entry name" value="MGS-like_dom_sf"/>
</dbReference>
<evidence type="ECO:0000313" key="19">
    <source>
        <dbReference type="EMBL" id="TMJ09819.1"/>
    </source>
</evidence>
<keyword evidence="10 16" id="KW-0067">ATP-binding</keyword>
<dbReference type="NCBIfam" id="NF003671">
    <property type="entry name" value="PRK05294.1"/>
    <property type="match status" value="1"/>
</dbReference>
<dbReference type="PANTHER" id="PTHR11405:SF53">
    <property type="entry name" value="CARBAMOYL-PHOSPHATE SYNTHASE [AMMONIA], MITOCHONDRIAL"/>
    <property type="match status" value="1"/>
</dbReference>
<keyword evidence="8" id="KW-0677">Repeat</keyword>
<accession>A0A537LP77</accession>
<keyword evidence="6" id="KW-0028">Amino-acid biosynthesis</keyword>
<dbReference type="GO" id="GO:0046872">
    <property type="term" value="F:metal ion binding"/>
    <property type="evidence" value="ECO:0007669"/>
    <property type="project" value="UniProtKB-KW"/>
</dbReference>
<comment type="pathway">
    <text evidence="2">Amino-acid biosynthesis; L-arginine biosynthesis; carbamoyl phosphate from bicarbonate: step 1/1.</text>
</comment>
<proteinExistence type="inferred from homology"/>
<comment type="cofactor">
    <cofactor evidence="1">
        <name>Mn(2+)</name>
        <dbReference type="ChEBI" id="CHEBI:29035"/>
    </cofactor>
</comment>
<comment type="catalytic activity">
    <reaction evidence="14">
        <text>hydrogencarbonate + NH4(+) + 2 ATP = carbamoyl phosphate + 2 ADP + phosphate + 2 H(+)</text>
        <dbReference type="Rhea" id="RHEA:18029"/>
        <dbReference type="ChEBI" id="CHEBI:15378"/>
        <dbReference type="ChEBI" id="CHEBI:17544"/>
        <dbReference type="ChEBI" id="CHEBI:28938"/>
        <dbReference type="ChEBI" id="CHEBI:30616"/>
        <dbReference type="ChEBI" id="CHEBI:43474"/>
        <dbReference type="ChEBI" id="CHEBI:58228"/>
        <dbReference type="ChEBI" id="CHEBI:456216"/>
        <dbReference type="EC" id="6.3.4.16"/>
    </reaction>
</comment>
<dbReference type="EMBL" id="VBAM01000329">
    <property type="protein sequence ID" value="TMJ09819.1"/>
    <property type="molecule type" value="Genomic_DNA"/>
</dbReference>
<evidence type="ECO:0000256" key="1">
    <source>
        <dbReference type="ARBA" id="ARBA00001936"/>
    </source>
</evidence>
<evidence type="ECO:0000256" key="7">
    <source>
        <dbReference type="ARBA" id="ARBA00022723"/>
    </source>
</evidence>
<dbReference type="GO" id="GO:0005737">
    <property type="term" value="C:cytoplasm"/>
    <property type="evidence" value="ECO:0007669"/>
    <property type="project" value="TreeGrafter"/>
</dbReference>
<dbReference type="PROSITE" id="PS51855">
    <property type="entry name" value="MGS"/>
    <property type="match status" value="1"/>
</dbReference>
<feature type="non-terminal residue" evidence="19">
    <location>
        <position position="1"/>
    </location>
</feature>
<dbReference type="InterPro" id="IPR058047">
    <property type="entry name" value="CPSase_preATP-grasp"/>
</dbReference>
<dbReference type="FunFam" id="1.10.1030.10:FF:000002">
    <property type="entry name" value="Carbamoyl-phosphate synthase large chain"/>
    <property type="match status" value="1"/>
</dbReference>
<evidence type="ECO:0000256" key="10">
    <source>
        <dbReference type="ARBA" id="ARBA00022840"/>
    </source>
</evidence>
<dbReference type="Pfam" id="PF02786">
    <property type="entry name" value="CPSase_L_D2"/>
    <property type="match status" value="1"/>
</dbReference>
<keyword evidence="9 16" id="KW-0547">Nucleotide-binding</keyword>
<dbReference type="InterPro" id="IPR005480">
    <property type="entry name" value="CPSase_lsu_oligo"/>
</dbReference>
<dbReference type="GO" id="GO:0006541">
    <property type="term" value="P:glutamine metabolic process"/>
    <property type="evidence" value="ECO:0007669"/>
    <property type="project" value="TreeGrafter"/>
</dbReference>
<evidence type="ECO:0000256" key="5">
    <source>
        <dbReference type="ARBA" id="ARBA00022598"/>
    </source>
</evidence>
<organism evidence="19 20">
    <name type="scientific">Candidatus Segetimicrobium genomatis</name>
    <dbReference type="NCBI Taxonomy" id="2569760"/>
    <lineage>
        <taxon>Bacteria</taxon>
        <taxon>Bacillati</taxon>
        <taxon>Candidatus Sysuimicrobiota</taxon>
        <taxon>Candidatus Sysuimicrobiia</taxon>
        <taxon>Candidatus Sysuimicrobiales</taxon>
        <taxon>Candidatus Segetimicrobiaceae</taxon>
        <taxon>Candidatus Segetimicrobium</taxon>
    </lineage>
</organism>
<evidence type="ECO:0000256" key="14">
    <source>
        <dbReference type="ARBA" id="ARBA00047359"/>
    </source>
</evidence>
<dbReference type="PRINTS" id="PR00098">
    <property type="entry name" value="CPSASE"/>
</dbReference>
<evidence type="ECO:0000256" key="4">
    <source>
        <dbReference type="ARBA" id="ARBA00022571"/>
    </source>
</evidence>
<keyword evidence="4" id="KW-0055">Arginine biosynthesis</keyword>
<dbReference type="EC" id="6.3.5.5" evidence="19"/>
<keyword evidence="13" id="KW-0464">Manganese</keyword>
<evidence type="ECO:0000259" key="17">
    <source>
        <dbReference type="PROSITE" id="PS50975"/>
    </source>
</evidence>
<comment type="similarity">
    <text evidence="3">Belongs to the CarB family.</text>
</comment>
<evidence type="ECO:0000256" key="11">
    <source>
        <dbReference type="ARBA" id="ARBA00022842"/>
    </source>
</evidence>
<dbReference type="SUPFAM" id="SSF48108">
    <property type="entry name" value="Carbamoyl phosphate synthetase, large subunit connection domain"/>
    <property type="match status" value="1"/>
</dbReference>
<evidence type="ECO:0000256" key="9">
    <source>
        <dbReference type="ARBA" id="ARBA00022741"/>
    </source>
</evidence>
<evidence type="ECO:0000256" key="2">
    <source>
        <dbReference type="ARBA" id="ARBA00005077"/>
    </source>
</evidence>
<evidence type="ECO:0000259" key="18">
    <source>
        <dbReference type="PROSITE" id="PS51855"/>
    </source>
</evidence>
<dbReference type="NCBIfam" id="NF009455">
    <property type="entry name" value="PRK12815.1"/>
    <property type="match status" value="1"/>
</dbReference>
<reference evidence="19 20" key="1">
    <citation type="journal article" date="2019" name="Nat. Microbiol.">
        <title>Mediterranean grassland soil C-N compound turnover is dependent on rainfall and depth, and is mediated by genomically divergent microorganisms.</title>
        <authorList>
            <person name="Diamond S."/>
            <person name="Andeer P.F."/>
            <person name="Li Z."/>
            <person name="Crits-Christoph A."/>
            <person name="Burstein D."/>
            <person name="Anantharaman K."/>
            <person name="Lane K.R."/>
            <person name="Thomas B.C."/>
            <person name="Pan C."/>
            <person name="Northen T.R."/>
            <person name="Banfield J.F."/>
        </authorList>
    </citation>
    <scope>NUCLEOTIDE SEQUENCE [LARGE SCALE GENOMIC DNA]</scope>
    <source>
        <strain evidence="19">NP_5</strain>
    </source>
</reference>
<evidence type="ECO:0000256" key="8">
    <source>
        <dbReference type="ARBA" id="ARBA00022737"/>
    </source>
</evidence>
<dbReference type="SMART" id="SM00851">
    <property type="entry name" value="MGS"/>
    <property type="match status" value="1"/>
</dbReference>
<gene>
    <name evidence="19" type="primary">carB</name>
    <name evidence="19" type="ORF">E6H02_08680</name>
</gene>
<dbReference type="Pfam" id="PF25596">
    <property type="entry name" value="CPSase_L_D1"/>
    <property type="match status" value="1"/>
</dbReference>
<dbReference type="InterPro" id="IPR016185">
    <property type="entry name" value="PreATP-grasp_dom_sf"/>
</dbReference>
<dbReference type="FunFam" id="3.40.50.20:FF:000001">
    <property type="entry name" value="Carbamoyl-phosphate synthase large chain"/>
    <property type="match status" value="1"/>
</dbReference>
<comment type="caution">
    <text evidence="19">The sequence shown here is derived from an EMBL/GenBank/DDBJ whole genome shotgun (WGS) entry which is preliminary data.</text>
</comment>
<comment type="catalytic activity">
    <reaction evidence="15">
        <text>hydrogencarbonate + L-glutamine + 2 ATP + H2O = carbamoyl phosphate + L-glutamate + 2 ADP + phosphate + 2 H(+)</text>
        <dbReference type="Rhea" id="RHEA:18633"/>
        <dbReference type="ChEBI" id="CHEBI:15377"/>
        <dbReference type="ChEBI" id="CHEBI:15378"/>
        <dbReference type="ChEBI" id="CHEBI:17544"/>
        <dbReference type="ChEBI" id="CHEBI:29985"/>
        <dbReference type="ChEBI" id="CHEBI:30616"/>
        <dbReference type="ChEBI" id="CHEBI:43474"/>
        <dbReference type="ChEBI" id="CHEBI:58228"/>
        <dbReference type="ChEBI" id="CHEBI:58359"/>
        <dbReference type="ChEBI" id="CHEBI:456216"/>
        <dbReference type="EC" id="6.3.5.5"/>
    </reaction>
</comment>
<dbReference type="SUPFAM" id="SSF52440">
    <property type="entry name" value="PreATP-grasp domain"/>
    <property type="match status" value="1"/>
</dbReference>
<dbReference type="InterPro" id="IPR005483">
    <property type="entry name" value="CPSase_dom"/>
</dbReference>
<dbReference type="GO" id="GO:0004087">
    <property type="term" value="F:carbamoyl-phosphate synthase (ammonia) activity"/>
    <property type="evidence" value="ECO:0007669"/>
    <property type="project" value="UniProtKB-EC"/>
</dbReference>
<name>A0A537LP77_9BACT</name>
<dbReference type="Proteomes" id="UP000320393">
    <property type="component" value="Unassembled WGS sequence"/>
</dbReference>
<dbReference type="AlphaFoldDB" id="A0A537LP77"/>
<dbReference type="InterPro" id="IPR011607">
    <property type="entry name" value="MGS-like_dom"/>
</dbReference>
<feature type="domain" description="ATP-grasp" evidence="17">
    <location>
        <begin position="303"/>
        <end position="493"/>
    </location>
</feature>
<keyword evidence="11" id="KW-0460">Magnesium</keyword>
<dbReference type="PANTHER" id="PTHR11405">
    <property type="entry name" value="CARBAMOYLTRANSFERASE FAMILY MEMBER"/>
    <property type="match status" value="1"/>
</dbReference>
<evidence type="ECO:0000256" key="15">
    <source>
        <dbReference type="ARBA" id="ARBA00048816"/>
    </source>
</evidence>
<dbReference type="Gene3D" id="3.40.50.1380">
    <property type="entry name" value="Methylglyoxal synthase-like domain"/>
    <property type="match status" value="1"/>
</dbReference>
<dbReference type="GO" id="GO:0006526">
    <property type="term" value="P:L-arginine biosynthetic process"/>
    <property type="evidence" value="ECO:0007669"/>
    <property type="project" value="UniProtKB-KW"/>
</dbReference>
<dbReference type="GO" id="GO:0006221">
    <property type="term" value="P:pyrimidine nucleotide biosynthetic process"/>
    <property type="evidence" value="ECO:0007669"/>
    <property type="project" value="UniProtKB-KW"/>
</dbReference>
<dbReference type="Gene3D" id="1.10.1030.10">
    <property type="entry name" value="Carbamoyl-phosphate synthetase, large subunit oligomerisation domain"/>
    <property type="match status" value="1"/>
</dbReference>
<dbReference type="InterPro" id="IPR011761">
    <property type="entry name" value="ATP-grasp"/>
</dbReference>
<sequence>VDRRLGTQMQATGETMAIGRSVEEALLKALRSLDLGTDGLGLPPGCAWSQEDVRRRIAEACDERLLAVAEGLRRGMLPQEIADLSGIDQFFIHKIAEIVAMETSLRARRDEEILRAAKAVGFADTAIASLWDTTAEAVRQARSRAGIRPVYKIVDTCAGEFPAMTPYFYSTYAQEDEGPTGGGERVLVLGSGPIRIGQGIEFDYSSVHAVKALRAEGREAILINNNPETVSTDFDVASRLYVEPLTLEDVLHVVEREQVRGVLVQVGGQTALNLAGPLARAGVRVLGTPVEDLDISEDRAKFYTLLHALEIPCPAGGAARSVAEGCAVAARLGYPLLVRPSYVLGGRGMQIVTGEAELARYLEQAVALNAEHPVLIDAYLDGREVEIDAVSDGDGVYLPGVMEHIERAGVHSGDSLAVFPAVHVTPDERDHIVAHTVAIARALHVRGFLNIQFVIKDGTVYVLEANLRSSRTVPFVSKAAGVPLVPIAIRVMLGASLADLGYPGVTLVRAPARISVKAPVFSMEKLRQVDVVLGPEMTSTGEVMGQDVTLPGALYRALVAAGVTIPAHRAVLASIADRDKAEAAPLILRFAELGYSVYATDETARFLEIHGMRAIRVSKNGSDPTALRLIHDHAVSVVVNTPTHGKIPGRAGFALRRAAFERHLPCFTSLDTASAFLDVLTALAEGHILSPQAAAEVSPL</sequence>
<dbReference type="SMART" id="SM01096">
    <property type="entry name" value="CPSase_L_D3"/>
    <property type="match status" value="1"/>
</dbReference>
<dbReference type="PROSITE" id="PS00866">
    <property type="entry name" value="CPSASE_1"/>
    <property type="match status" value="1"/>
</dbReference>
<evidence type="ECO:0000256" key="16">
    <source>
        <dbReference type="PROSITE-ProRule" id="PRU00409"/>
    </source>
</evidence>
<keyword evidence="7" id="KW-0479">Metal-binding</keyword>
<dbReference type="Gene3D" id="3.30.470.20">
    <property type="entry name" value="ATP-grasp fold, B domain"/>
    <property type="match status" value="2"/>
</dbReference>
<dbReference type="SUPFAM" id="SSF56059">
    <property type="entry name" value="Glutathione synthetase ATP-binding domain-like"/>
    <property type="match status" value="2"/>
</dbReference>
<evidence type="ECO:0000256" key="3">
    <source>
        <dbReference type="ARBA" id="ARBA00009799"/>
    </source>
</evidence>
<dbReference type="Pfam" id="PF02787">
    <property type="entry name" value="CPSase_L_D3"/>
    <property type="match status" value="1"/>
</dbReference>
<evidence type="ECO:0000256" key="6">
    <source>
        <dbReference type="ARBA" id="ARBA00022605"/>
    </source>
</evidence>
<dbReference type="PROSITE" id="PS00867">
    <property type="entry name" value="CPSASE_2"/>
    <property type="match status" value="1"/>
</dbReference>
<dbReference type="SUPFAM" id="SSF52335">
    <property type="entry name" value="Methylglyoxal synthase-like"/>
    <property type="match status" value="1"/>
</dbReference>
<evidence type="ECO:0000256" key="13">
    <source>
        <dbReference type="ARBA" id="ARBA00023211"/>
    </source>
</evidence>
<feature type="domain" description="MGS-like" evidence="18">
    <location>
        <begin position="563"/>
        <end position="700"/>
    </location>
</feature>
<dbReference type="PROSITE" id="PS50975">
    <property type="entry name" value="ATP_GRASP"/>
    <property type="match status" value="1"/>
</dbReference>
<evidence type="ECO:0000313" key="20">
    <source>
        <dbReference type="Proteomes" id="UP000320393"/>
    </source>
</evidence>
<dbReference type="InterPro" id="IPR005479">
    <property type="entry name" value="CPAse_ATP-bd"/>
</dbReference>
<dbReference type="Gene3D" id="3.40.50.20">
    <property type="match status" value="1"/>
</dbReference>
<protein>
    <submittedName>
        <fullName evidence="19">Carbamoyl-phosphate synthase large subunit</fullName>
        <ecNumber evidence="19">6.3.5.5</ecNumber>
    </submittedName>
</protein>